<protein>
    <recommendedName>
        <fullName evidence="5">AB hydrolase-1 domain-containing protein</fullName>
    </recommendedName>
</protein>
<dbReference type="PANTHER" id="PTHR43194:SF2">
    <property type="entry name" value="PEROXISOMAL MEMBRANE PROTEIN LPX1"/>
    <property type="match status" value="1"/>
</dbReference>
<dbReference type="InterPro" id="IPR005945">
    <property type="entry name" value="Pro_imino_pep"/>
</dbReference>
<keyword evidence="2" id="KW-0378">Hydrolase</keyword>
<feature type="domain" description="AB hydrolase-1" evidence="5">
    <location>
        <begin position="306"/>
        <end position="449"/>
    </location>
</feature>
<dbReference type="Pfam" id="PF00561">
    <property type="entry name" value="Abhydrolase_1"/>
    <property type="match status" value="1"/>
</dbReference>
<feature type="compositionally biased region" description="Polar residues" evidence="3">
    <location>
        <begin position="231"/>
        <end position="241"/>
    </location>
</feature>
<feature type="region of interest" description="Disordered" evidence="3">
    <location>
        <begin position="182"/>
        <end position="254"/>
    </location>
</feature>
<dbReference type="InterPro" id="IPR050228">
    <property type="entry name" value="Carboxylesterase_BioH"/>
</dbReference>
<dbReference type="InterPro" id="IPR036259">
    <property type="entry name" value="MFS_trans_sf"/>
</dbReference>
<feature type="compositionally biased region" description="Acidic residues" evidence="3">
    <location>
        <begin position="112"/>
        <end position="131"/>
    </location>
</feature>
<dbReference type="InterPro" id="IPR000073">
    <property type="entry name" value="AB_hydrolase_1"/>
</dbReference>
<feature type="transmembrane region" description="Helical" evidence="4">
    <location>
        <begin position="46"/>
        <end position="66"/>
    </location>
</feature>
<accession>A0A3M7CAG0</accession>
<evidence type="ECO:0000256" key="2">
    <source>
        <dbReference type="ARBA" id="ARBA00022801"/>
    </source>
</evidence>
<feature type="region of interest" description="Disordered" evidence="3">
    <location>
        <begin position="111"/>
        <end position="167"/>
    </location>
</feature>
<dbReference type="Proteomes" id="UP000269539">
    <property type="component" value="Unassembled WGS sequence"/>
</dbReference>
<gene>
    <name evidence="6" type="ORF">D0864_14844</name>
</gene>
<evidence type="ECO:0000313" key="6">
    <source>
        <dbReference type="EMBL" id="RMY48706.1"/>
    </source>
</evidence>
<feature type="transmembrane region" description="Helical" evidence="4">
    <location>
        <begin position="86"/>
        <end position="105"/>
    </location>
</feature>
<feature type="transmembrane region" description="Helical" evidence="4">
    <location>
        <begin position="12"/>
        <end position="34"/>
    </location>
</feature>
<name>A0A3M7CAG0_HORWE</name>
<dbReference type="SUPFAM" id="SSF103473">
    <property type="entry name" value="MFS general substrate transporter"/>
    <property type="match status" value="1"/>
</dbReference>
<organism evidence="6 7">
    <name type="scientific">Hortaea werneckii</name>
    <name type="common">Black yeast</name>
    <name type="synonym">Cladosporium werneckii</name>
    <dbReference type="NCBI Taxonomy" id="91943"/>
    <lineage>
        <taxon>Eukaryota</taxon>
        <taxon>Fungi</taxon>
        <taxon>Dikarya</taxon>
        <taxon>Ascomycota</taxon>
        <taxon>Pezizomycotina</taxon>
        <taxon>Dothideomycetes</taxon>
        <taxon>Dothideomycetidae</taxon>
        <taxon>Mycosphaerellales</taxon>
        <taxon>Teratosphaeriaceae</taxon>
        <taxon>Hortaea</taxon>
    </lineage>
</organism>
<reference evidence="6 7" key="1">
    <citation type="journal article" date="2018" name="BMC Genomics">
        <title>Genomic evidence for intraspecific hybridization in a clonal and extremely halotolerant yeast.</title>
        <authorList>
            <person name="Gostincar C."/>
            <person name="Stajich J.E."/>
            <person name="Zupancic J."/>
            <person name="Zalar P."/>
            <person name="Gunde-Cimerman N."/>
        </authorList>
    </citation>
    <scope>NUCLEOTIDE SEQUENCE [LARGE SCALE GENOMIC DNA]</scope>
    <source>
        <strain evidence="6 7">EXF-10513</strain>
    </source>
</reference>
<dbReference type="EMBL" id="QWIO01002948">
    <property type="protein sequence ID" value="RMY48706.1"/>
    <property type="molecule type" value="Genomic_DNA"/>
</dbReference>
<dbReference type="Gene3D" id="1.20.1250.20">
    <property type="entry name" value="MFS general substrate transporter like domains"/>
    <property type="match status" value="1"/>
</dbReference>
<proteinExistence type="inferred from homology"/>
<dbReference type="InterPro" id="IPR029058">
    <property type="entry name" value="AB_hydrolase_fold"/>
</dbReference>
<keyword evidence="4" id="KW-1133">Transmembrane helix</keyword>
<feature type="compositionally biased region" description="Polar residues" evidence="3">
    <location>
        <begin position="199"/>
        <end position="208"/>
    </location>
</feature>
<evidence type="ECO:0000259" key="5">
    <source>
        <dbReference type="Pfam" id="PF00561"/>
    </source>
</evidence>
<evidence type="ECO:0000313" key="7">
    <source>
        <dbReference type="Proteomes" id="UP000269539"/>
    </source>
</evidence>
<evidence type="ECO:0000256" key="1">
    <source>
        <dbReference type="ARBA" id="ARBA00010088"/>
    </source>
</evidence>
<comment type="similarity">
    <text evidence="1">Belongs to the peptidase S33 family.</text>
</comment>
<dbReference type="GO" id="GO:0006508">
    <property type="term" value="P:proteolysis"/>
    <property type="evidence" value="ECO:0007669"/>
    <property type="project" value="InterPro"/>
</dbReference>
<dbReference type="InterPro" id="IPR002410">
    <property type="entry name" value="Peptidase_S33"/>
</dbReference>
<evidence type="ECO:0000256" key="3">
    <source>
        <dbReference type="SAM" id="MobiDB-lite"/>
    </source>
</evidence>
<keyword evidence="4" id="KW-0472">Membrane</keyword>
<dbReference type="SUPFAM" id="SSF53474">
    <property type="entry name" value="alpha/beta-Hydrolases"/>
    <property type="match status" value="1"/>
</dbReference>
<dbReference type="GO" id="GO:0008233">
    <property type="term" value="F:peptidase activity"/>
    <property type="evidence" value="ECO:0007669"/>
    <property type="project" value="InterPro"/>
</dbReference>
<dbReference type="PRINTS" id="PR00793">
    <property type="entry name" value="PROAMNOPTASE"/>
</dbReference>
<dbReference type="VEuPathDB" id="FungiDB:BTJ68_11888"/>
<sequence>MPFTALLPTQKAQIAVGFAVMMLKCVCGIFAYPCSTILITNSASSLRVLGTLNGIATSVAAIGRAAGPALGGSVFSYGVKRGVVIAPWWAMALVAVLAAIPVFWLREGEGFGGDEGDSDDDDDEGEEEEDGTGTGATVSGFRGVGKSGSADGPSDQLPQEHEDEANDEVGGLLTRTNTASSAGIADAESASGLAPGSRRGSQSQMLSRKNSRGMRRTSIPIGMGGQPISRRYSSNLGQSLGSAAMPQMAPSPLSSVAHIEQKPPGQQRPYPKLDKTGRIPFSYPKTGLQGETYYLQWGSLDSDTTPLICLHGGPGAAHNYLLPISLIWEDYGIPVIMYDQIGCGKSTHFSERKGDKEFWTPELFMSELDNLKHHLGIQEFHLLGQSWGGMLGGQYAIERQPSGLKKLIISDSPSDMVQWVEVANRLRKDLPKDVRETLDKCEREGRTDSEEYEEAVNYFYSLHVCRITPFPQELVDSFANIKEDGTVYETMNGPSEFYVIGTLKHWSISEGLKKITAKTVPGGMLIMNGYFDEAQDETCVAFFQNPSCRTKWMRYALSSHMPMLEETEAYVRDLGTFLTSE</sequence>
<dbReference type="PANTHER" id="PTHR43194">
    <property type="entry name" value="HYDROLASE ALPHA/BETA FOLD FAMILY"/>
    <property type="match status" value="1"/>
</dbReference>
<dbReference type="NCBIfam" id="TIGR01250">
    <property type="entry name" value="pro_imino_pep_2"/>
    <property type="match status" value="1"/>
</dbReference>
<comment type="caution">
    <text evidence="6">The sequence shown here is derived from an EMBL/GenBank/DDBJ whole genome shotgun (WGS) entry which is preliminary data.</text>
</comment>
<dbReference type="Gene3D" id="3.40.50.1820">
    <property type="entry name" value="alpha/beta hydrolase"/>
    <property type="match status" value="1"/>
</dbReference>
<dbReference type="AlphaFoldDB" id="A0A3M7CAG0"/>
<evidence type="ECO:0000256" key="4">
    <source>
        <dbReference type="SAM" id="Phobius"/>
    </source>
</evidence>
<keyword evidence="4" id="KW-0812">Transmembrane</keyword>